<protein>
    <submittedName>
        <fullName evidence="1">Uncharacterized protein</fullName>
    </submittedName>
</protein>
<proteinExistence type="predicted"/>
<reference evidence="1 2" key="1">
    <citation type="journal article" date="2021" name="Nat. Plants">
        <title>The Taxus genome provides insights into paclitaxel biosynthesis.</title>
        <authorList>
            <person name="Xiong X."/>
            <person name="Gou J."/>
            <person name="Liao Q."/>
            <person name="Li Y."/>
            <person name="Zhou Q."/>
            <person name="Bi G."/>
            <person name="Li C."/>
            <person name="Du R."/>
            <person name="Wang X."/>
            <person name="Sun T."/>
            <person name="Guo L."/>
            <person name="Liang H."/>
            <person name="Lu P."/>
            <person name="Wu Y."/>
            <person name="Zhang Z."/>
            <person name="Ro D.K."/>
            <person name="Shang Y."/>
            <person name="Huang S."/>
            <person name="Yan J."/>
        </authorList>
    </citation>
    <scope>NUCLEOTIDE SEQUENCE [LARGE SCALE GENOMIC DNA]</scope>
    <source>
        <strain evidence="1">Ta-2019</strain>
    </source>
</reference>
<evidence type="ECO:0000313" key="2">
    <source>
        <dbReference type="Proteomes" id="UP000824469"/>
    </source>
</evidence>
<name>A0AA38LMS0_TAXCH</name>
<sequence>MRPWRTEMAHDNECRQGKGCALGARKWRMTMSVDTKMYAPRRSKVAHRNECQQGKSCTLAH</sequence>
<gene>
    <name evidence="1" type="ORF">KI387_007110</name>
</gene>
<evidence type="ECO:0000313" key="1">
    <source>
        <dbReference type="EMBL" id="KAH9326932.1"/>
    </source>
</evidence>
<dbReference type="EMBL" id="JAHRHJ020000002">
    <property type="protein sequence ID" value="KAH9326932.1"/>
    <property type="molecule type" value="Genomic_DNA"/>
</dbReference>
<comment type="caution">
    <text evidence="1">The sequence shown here is derived from an EMBL/GenBank/DDBJ whole genome shotgun (WGS) entry which is preliminary data.</text>
</comment>
<organism evidence="1 2">
    <name type="scientific">Taxus chinensis</name>
    <name type="common">Chinese yew</name>
    <name type="synonym">Taxus wallichiana var. chinensis</name>
    <dbReference type="NCBI Taxonomy" id="29808"/>
    <lineage>
        <taxon>Eukaryota</taxon>
        <taxon>Viridiplantae</taxon>
        <taxon>Streptophyta</taxon>
        <taxon>Embryophyta</taxon>
        <taxon>Tracheophyta</taxon>
        <taxon>Spermatophyta</taxon>
        <taxon>Pinopsida</taxon>
        <taxon>Pinidae</taxon>
        <taxon>Conifers II</taxon>
        <taxon>Cupressales</taxon>
        <taxon>Taxaceae</taxon>
        <taxon>Taxus</taxon>
    </lineage>
</organism>
<keyword evidence="2" id="KW-1185">Reference proteome</keyword>
<dbReference type="Proteomes" id="UP000824469">
    <property type="component" value="Unassembled WGS sequence"/>
</dbReference>
<accession>A0AA38LMS0</accession>
<dbReference type="AlphaFoldDB" id="A0AA38LMS0"/>
<feature type="non-terminal residue" evidence="1">
    <location>
        <position position="61"/>
    </location>
</feature>